<feature type="non-terminal residue" evidence="4">
    <location>
        <position position="599"/>
    </location>
</feature>
<dbReference type="GO" id="GO:0005829">
    <property type="term" value="C:cytosol"/>
    <property type="evidence" value="ECO:0007669"/>
    <property type="project" value="TreeGrafter"/>
</dbReference>
<dbReference type="InterPro" id="IPR004843">
    <property type="entry name" value="Calcineurin-like_PHP"/>
</dbReference>
<dbReference type="PROSITE" id="PS00785">
    <property type="entry name" value="5_NUCLEOTIDASE_1"/>
    <property type="match status" value="1"/>
</dbReference>
<gene>
    <name evidence="4" type="ORF">FIBSPDRAFT_767625</name>
</gene>
<dbReference type="OrthoDB" id="7722975at2759"/>
<evidence type="ECO:0000256" key="1">
    <source>
        <dbReference type="SAM" id="MobiDB-lite"/>
    </source>
</evidence>
<dbReference type="PANTHER" id="PTHR11575:SF22">
    <property type="entry name" value="ADL392WP"/>
    <property type="match status" value="1"/>
</dbReference>
<dbReference type="PIRSF" id="PIRSF017316">
    <property type="entry name" value="Pesterase_C1039"/>
    <property type="match status" value="1"/>
</dbReference>
<dbReference type="SUPFAM" id="SSF56300">
    <property type="entry name" value="Metallo-dependent phosphatases"/>
    <property type="match status" value="1"/>
</dbReference>
<name>A0A167UTX1_9AGAM</name>
<feature type="domain" description="Calcineurin-like phosphoesterase" evidence="2">
    <location>
        <begin position="32"/>
        <end position="259"/>
    </location>
</feature>
<dbReference type="FunFam" id="3.60.21.10:FF:000043">
    <property type="entry name" value="Ser/Thr protein phosphatase family"/>
    <property type="match status" value="1"/>
</dbReference>
<dbReference type="EMBL" id="KV417938">
    <property type="protein sequence ID" value="KZP04296.1"/>
    <property type="molecule type" value="Genomic_DNA"/>
</dbReference>
<dbReference type="InterPro" id="IPR036907">
    <property type="entry name" value="5'-Nucleotdase_C_sf"/>
</dbReference>
<dbReference type="GO" id="GO:0046872">
    <property type="term" value="F:metal ion binding"/>
    <property type="evidence" value="ECO:0007669"/>
    <property type="project" value="InterPro"/>
</dbReference>
<feature type="domain" description="Putative 5'-nucleotidase C-terminal" evidence="3">
    <location>
        <begin position="365"/>
        <end position="561"/>
    </location>
</feature>
<sequence>DDHDHTHALQRRAYPTAPLTPPTRALEWGDLNIIHTTDSHGWLLGHQKPSFPEPNYSGDFGDFSSFVTHMKALAAEKGVDLLLVDSGDLHDGTGVTDGYPAGGVDAHDANEFVLKLPYDIMAIGNHELYIYNNTLDMHTNFVPQIPGRYLTSNVNITVNGASRPVGSLFRKFTTARGRKVTALGVLFDFTGNDANTTVQPVASMVAEPWFLAAIAEAPDVFVLAGHMPVSEDNWPAVFDAVRKVHPYTPIVILGGHTHIRDCNQLDGRSMSLESGRYMETVGWLSMDFDKSAKKGGGSGSGKSNGTGPLNFSRRYLDPNRVTFEYHAGISNRTFDTPLGRLITSGLNKLAASFDLSFLFGTAPQDYTLSRSPYPSDNSVLTLFAQEALPVALAINNTRASIPNVIITNSGSQRFDVYGGPFTKNDQLTASPFPDAFLYIANVTASVANAVLPALNNAGANGRRALDGRESEMWGRGWVEGRYGEWLREMDARAGGAERRAAGNLTLGYVTNDSCPGIGDDTLHAPMPYFSSPDFIGSTPPNVTDATPIDLVFVDFIEAQLLQILNSVQTVKNYSSADVGTYTAVLANAALGLYAQEKWN</sequence>
<dbReference type="GO" id="GO:0000166">
    <property type="term" value="F:nucleotide binding"/>
    <property type="evidence" value="ECO:0007669"/>
    <property type="project" value="InterPro"/>
</dbReference>
<evidence type="ECO:0000313" key="4">
    <source>
        <dbReference type="EMBL" id="KZP04296.1"/>
    </source>
</evidence>
<dbReference type="AlphaFoldDB" id="A0A167UTX1"/>
<dbReference type="SUPFAM" id="SSF55816">
    <property type="entry name" value="5'-nucleotidase (syn. UDP-sugar hydrolase), C-terminal domain"/>
    <property type="match status" value="1"/>
</dbReference>
<dbReference type="GO" id="GO:0009166">
    <property type="term" value="P:nucleotide catabolic process"/>
    <property type="evidence" value="ECO:0007669"/>
    <property type="project" value="InterPro"/>
</dbReference>
<evidence type="ECO:0000259" key="2">
    <source>
        <dbReference type="Pfam" id="PF00149"/>
    </source>
</evidence>
<dbReference type="Pfam" id="PF00149">
    <property type="entry name" value="Metallophos"/>
    <property type="match status" value="1"/>
</dbReference>
<protein>
    <submittedName>
        <fullName evidence="4">Uncharacterized protein</fullName>
    </submittedName>
</protein>
<dbReference type="Pfam" id="PF21953">
    <property type="entry name" value="NadN_nucleosid_C"/>
    <property type="match status" value="1"/>
</dbReference>
<feature type="region of interest" description="Disordered" evidence="1">
    <location>
        <begin position="1"/>
        <end position="21"/>
    </location>
</feature>
<dbReference type="PANTHER" id="PTHR11575">
    <property type="entry name" value="5'-NUCLEOTIDASE-RELATED"/>
    <property type="match status" value="1"/>
</dbReference>
<dbReference type="GO" id="GO:0005576">
    <property type="term" value="C:extracellular region"/>
    <property type="evidence" value="ECO:0007669"/>
    <property type="project" value="UniProtKB-ARBA"/>
</dbReference>
<accession>A0A167UTX1</accession>
<dbReference type="InterPro" id="IPR053828">
    <property type="entry name" value="Nucleosidase_C"/>
</dbReference>
<dbReference type="InterPro" id="IPR006179">
    <property type="entry name" value="5_nucleotidase/apyrase"/>
</dbReference>
<evidence type="ECO:0000259" key="3">
    <source>
        <dbReference type="Pfam" id="PF21953"/>
    </source>
</evidence>
<reference evidence="4" key="1">
    <citation type="journal article" date="2016" name="Mol. Biol. Evol.">
        <title>Comparative Genomics of Early-Diverging Mushroom-Forming Fungi Provides Insights into the Origins of Lignocellulose Decay Capabilities.</title>
        <authorList>
            <person name="Nagy L.G."/>
            <person name="Riley R."/>
            <person name="Tritt A."/>
            <person name="Adam C."/>
            <person name="Daum C."/>
            <person name="Floudas D."/>
            <person name="Sun H."/>
            <person name="Yadav J.S."/>
            <person name="Pangilinan J."/>
            <person name="Larsson K.H."/>
            <person name="Matsuura K."/>
            <person name="Barry K."/>
            <person name="Labutti K."/>
            <person name="Kuo R."/>
            <person name="Ohm R.A."/>
            <person name="Bhattacharya S.S."/>
            <person name="Shirouzu T."/>
            <person name="Yoshinaga Y."/>
            <person name="Martin F.M."/>
            <person name="Grigoriev I.V."/>
            <person name="Hibbett D.S."/>
        </authorList>
    </citation>
    <scope>NUCLEOTIDE SEQUENCE [LARGE SCALE GENOMIC DNA]</scope>
    <source>
        <strain evidence="4">CBS 109695</strain>
    </source>
</reference>
<dbReference type="Gene3D" id="3.90.780.10">
    <property type="entry name" value="5'-Nucleotidase, C-terminal domain"/>
    <property type="match status" value="2"/>
</dbReference>
<organism evidence="4">
    <name type="scientific">Athelia psychrophila</name>
    <dbReference type="NCBI Taxonomy" id="1759441"/>
    <lineage>
        <taxon>Eukaryota</taxon>
        <taxon>Fungi</taxon>
        <taxon>Dikarya</taxon>
        <taxon>Basidiomycota</taxon>
        <taxon>Agaricomycotina</taxon>
        <taxon>Agaricomycetes</taxon>
        <taxon>Agaricomycetidae</taxon>
        <taxon>Atheliales</taxon>
        <taxon>Atheliaceae</taxon>
        <taxon>Athelia</taxon>
    </lineage>
</organism>
<dbReference type="STRING" id="436010.A0A167UTX1"/>
<dbReference type="InterPro" id="IPR014485">
    <property type="entry name" value="Pesterase_C1039"/>
</dbReference>
<dbReference type="GO" id="GO:0016788">
    <property type="term" value="F:hydrolase activity, acting on ester bonds"/>
    <property type="evidence" value="ECO:0007669"/>
    <property type="project" value="InterPro"/>
</dbReference>
<dbReference type="Gene3D" id="3.60.21.10">
    <property type="match status" value="1"/>
</dbReference>
<proteinExistence type="predicted"/>
<dbReference type="InterPro" id="IPR029052">
    <property type="entry name" value="Metallo-depent_PP-like"/>
</dbReference>
<feature type="compositionally biased region" description="Low complexity" evidence="1">
    <location>
        <begin position="11"/>
        <end position="21"/>
    </location>
</feature>
<dbReference type="InterPro" id="IPR006146">
    <property type="entry name" value="5'-Nucleotdase_CS"/>
</dbReference>